<gene>
    <name evidence="2" type="ORF">HF526_25480</name>
</gene>
<keyword evidence="3" id="KW-1185">Reference proteome</keyword>
<dbReference type="EMBL" id="JAAXLA010000061">
    <property type="protein sequence ID" value="NMI00633.1"/>
    <property type="molecule type" value="Genomic_DNA"/>
</dbReference>
<feature type="region of interest" description="Disordered" evidence="1">
    <location>
        <begin position="295"/>
        <end position="322"/>
    </location>
</feature>
<feature type="region of interest" description="Disordered" evidence="1">
    <location>
        <begin position="1"/>
        <end position="180"/>
    </location>
</feature>
<sequence>MGRRFGCRADRGAAEQPPWLVAPGYAPSSVPAHEAADWSEPQDPGLLTAGVPSFVPAAVPEDRTAPPAPAAPPWPAPGEAVSYLPGRDTPGQGAAADPPTVPDRGAVAPTQPSPARPYPGPLPGASEPVVAMHAGTRIQGEDGSQLWIPPSHRARPRPRPDRPRNGYAAPAPRAGALRRVEPADGELRVLRSGAGGRSPRALLERSLSALEPIGEAEASAFAARFAADYLSWDEDNPTKRAEVLCRYLADPRAATLGWSGAGRQRADVVLPGRTLRTSDDVIVVEVTVRVTTYQRDCPRPADPEPPAPVEPPFGDVGPSCAPPPHAEGWRAVAAHWVRIAAPVTRDHTGALVVDIGPAPDPENS</sequence>
<feature type="compositionally biased region" description="Pro residues" evidence="1">
    <location>
        <begin position="111"/>
        <end position="122"/>
    </location>
</feature>
<proteinExistence type="predicted"/>
<organism evidence="2 3">
    <name type="scientific">Pseudonocardia acidicola</name>
    <dbReference type="NCBI Taxonomy" id="2724939"/>
    <lineage>
        <taxon>Bacteria</taxon>
        <taxon>Bacillati</taxon>
        <taxon>Actinomycetota</taxon>
        <taxon>Actinomycetes</taxon>
        <taxon>Pseudonocardiales</taxon>
        <taxon>Pseudonocardiaceae</taxon>
        <taxon>Pseudonocardia</taxon>
    </lineage>
</organism>
<comment type="caution">
    <text evidence="2">The sequence shown here is derived from an EMBL/GenBank/DDBJ whole genome shotgun (WGS) entry which is preliminary data.</text>
</comment>
<evidence type="ECO:0000256" key="1">
    <source>
        <dbReference type="SAM" id="MobiDB-lite"/>
    </source>
</evidence>
<evidence type="ECO:0000313" key="2">
    <source>
        <dbReference type="EMBL" id="NMI00633.1"/>
    </source>
</evidence>
<dbReference type="RefSeq" id="WP_169384097.1">
    <property type="nucleotide sequence ID" value="NZ_JAAXLA010000061.1"/>
</dbReference>
<evidence type="ECO:0000313" key="3">
    <source>
        <dbReference type="Proteomes" id="UP000820669"/>
    </source>
</evidence>
<reference evidence="2 3" key="1">
    <citation type="submission" date="2020-04" db="EMBL/GenBank/DDBJ databases">
        <authorList>
            <person name="Klaysubun C."/>
            <person name="Duangmal K."/>
            <person name="Lipun K."/>
        </authorList>
    </citation>
    <scope>NUCLEOTIDE SEQUENCE [LARGE SCALE GENOMIC DNA]</scope>
    <source>
        <strain evidence="2 3">K10HN5</strain>
    </source>
</reference>
<protein>
    <submittedName>
        <fullName evidence="2">Uncharacterized protein</fullName>
    </submittedName>
</protein>
<accession>A0ABX1SJE0</accession>
<feature type="compositionally biased region" description="Pro residues" evidence="1">
    <location>
        <begin position="66"/>
        <end position="76"/>
    </location>
</feature>
<dbReference type="Proteomes" id="UP000820669">
    <property type="component" value="Unassembled WGS sequence"/>
</dbReference>
<feature type="compositionally biased region" description="Low complexity" evidence="1">
    <location>
        <begin position="165"/>
        <end position="177"/>
    </location>
</feature>
<name>A0ABX1SJE0_9PSEU</name>